<proteinExistence type="predicted"/>
<sequence>MQNDNHLLLAIGANEVWQIDIFILCQGHETADIKIGFSYPVGCGIHWGLIAAGADLNTRTWGLSDFGSTDYLHPENDEISLAISLANITGYRFSLIVINGGNAGNLNLQWAQKTKTVADTTVLENSCLIGNQLA</sequence>
<accession>X1EL49</accession>
<evidence type="ECO:0000313" key="1">
    <source>
        <dbReference type="EMBL" id="GAH33317.1"/>
    </source>
</evidence>
<dbReference type="EMBL" id="BARU01010470">
    <property type="protein sequence ID" value="GAH33317.1"/>
    <property type="molecule type" value="Genomic_DNA"/>
</dbReference>
<comment type="caution">
    <text evidence="1">The sequence shown here is derived from an EMBL/GenBank/DDBJ whole genome shotgun (WGS) entry which is preliminary data.</text>
</comment>
<gene>
    <name evidence="1" type="ORF">S03H2_19956</name>
</gene>
<organism evidence="1">
    <name type="scientific">marine sediment metagenome</name>
    <dbReference type="NCBI Taxonomy" id="412755"/>
    <lineage>
        <taxon>unclassified sequences</taxon>
        <taxon>metagenomes</taxon>
        <taxon>ecological metagenomes</taxon>
    </lineage>
</organism>
<protein>
    <submittedName>
        <fullName evidence="1">Uncharacterized protein</fullName>
    </submittedName>
</protein>
<dbReference type="AlphaFoldDB" id="X1EL49"/>
<reference evidence="1" key="1">
    <citation type="journal article" date="2014" name="Front. Microbiol.">
        <title>High frequency of phylogenetically diverse reductive dehalogenase-homologous genes in deep subseafloor sedimentary metagenomes.</title>
        <authorList>
            <person name="Kawai M."/>
            <person name="Futagami T."/>
            <person name="Toyoda A."/>
            <person name="Takaki Y."/>
            <person name="Nishi S."/>
            <person name="Hori S."/>
            <person name="Arai W."/>
            <person name="Tsubouchi T."/>
            <person name="Morono Y."/>
            <person name="Uchiyama I."/>
            <person name="Ito T."/>
            <person name="Fujiyama A."/>
            <person name="Inagaki F."/>
            <person name="Takami H."/>
        </authorList>
    </citation>
    <scope>NUCLEOTIDE SEQUENCE</scope>
    <source>
        <strain evidence="1">Expedition CK06-06</strain>
    </source>
</reference>
<name>X1EL49_9ZZZZ</name>